<organism evidence="10 11">
    <name type="scientific">Spiribacter salilacus</name>
    <dbReference type="NCBI Taxonomy" id="2664894"/>
    <lineage>
        <taxon>Bacteria</taxon>
        <taxon>Pseudomonadati</taxon>
        <taxon>Pseudomonadota</taxon>
        <taxon>Gammaproteobacteria</taxon>
        <taxon>Chromatiales</taxon>
        <taxon>Ectothiorhodospiraceae</taxon>
        <taxon>Spiribacter</taxon>
    </lineage>
</organism>
<dbReference type="NCBIfam" id="TIGR00526">
    <property type="entry name" value="folB_dom"/>
    <property type="match status" value="1"/>
</dbReference>
<protein>
    <recommendedName>
        <fullName evidence="8">7,8-dihydroneopterin aldolase</fullName>
        <ecNumber evidence="8">4.1.2.25</ecNumber>
    </recommendedName>
</protein>
<keyword evidence="6" id="KW-0413">Isomerase</keyword>
<evidence type="ECO:0000256" key="4">
    <source>
        <dbReference type="ARBA" id="ARBA00005708"/>
    </source>
</evidence>
<evidence type="ECO:0000256" key="5">
    <source>
        <dbReference type="ARBA" id="ARBA00022909"/>
    </source>
</evidence>
<dbReference type="InterPro" id="IPR006157">
    <property type="entry name" value="FolB_dom"/>
</dbReference>
<comment type="function">
    <text evidence="8">Catalyzes the conversion of 7,8-dihydroneopterin to 6-hydroxymethyl-7,8-dihydropterin.</text>
</comment>
<comment type="catalytic activity">
    <reaction evidence="1">
        <text>7,8-dihydroneopterin = 7,8-dihydromonapterin</text>
        <dbReference type="Rhea" id="RHEA:45328"/>
        <dbReference type="ChEBI" id="CHEBI:17001"/>
        <dbReference type="ChEBI" id="CHEBI:71175"/>
        <dbReference type="EC" id="5.1.99.8"/>
    </reaction>
</comment>
<evidence type="ECO:0000256" key="6">
    <source>
        <dbReference type="ARBA" id="ARBA00023235"/>
    </source>
</evidence>
<dbReference type="PANTHER" id="PTHR42844:SF1">
    <property type="entry name" value="DIHYDRONEOPTERIN ALDOLASE 1-RELATED"/>
    <property type="match status" value="1"/>
</dbReference>
<comment type="caution">
    <text evidence="10">The sequence shown here is derived from an EMBL/GenBank/DDBJ whole genome shotgun (WGS) entry which is preliminary data.</text>
</comment>
<evidence type="ECO:0000256" key="1">
    <source>
        <dbReference type="ARBA" id="ARBA00000693"/>
    </source>
</evidence>
<dbReference type="InterPro" id="IPR006156">
    <property type="entry name" value="Dihydroneopterin_aldolase"/>
</dbReference>
<evidence type="ECO:0000256" key="7">
    <source>
        <dbReference type="ARBA" id="ARBA00023239"/>
    </source>
</evidence>
<name>A0A6N7QPD3_9GAMM</name>
<dbReference type="AlphaFoldDB" id="A0A6N7QPD3"/>
<evidence type="ECO:0000256" key="3">
    <source>
        <dbReference type="ARBA" id="ARBA00005013"/>
    </source>
</evidence>
<evidence type="ECO:0000259" key="9">
    <source>
        <dbReference type="SMART" id="SM00905"/>
    </source>
</evidence>
<dbReference type="GO" id="GO:0004150">
    <property type="term" value="F:dihydroneopterin aldolase activity"/>
    <property type="evidence" value="ECO:0007669"/>
    <property type="project" value="UniProtKB-UniRule"/>
</dbReference>
<dbReference type="SMART" id="SM00905">
    <property type="entry name" value="FolB"/>
    <property type="match status" value="1"/>
</dbReference>
<dbReference type="InterPro" id="IPR043133">
    <property type="entry name" value="GTP-CH-I_C/QueF"/>
</dbReference>
<dbReference type="Gene3D" id="3.30.1130.10">
    <property type="match status" value="1"/>
</dbReference>
<dbReference type="Proteomes" id="UP000433788">
    <property type="component" value="Unassembled WGS sequence"/>
</dbReference>
<dbReference type="EC" id="4.1.2.25" evidence="8"/>
<dbReference type="GO" id="GO:0046656">
    <property type="term" value="P:folic acid biosynthetic process"/>
    <property type="evidence" value="ECO:0007669"/>
    <property type="project" value="UniProtKB-UniRule"/>
</dbReference>
<evidence type="ECO:0000313" key="10">
    <source>
        <dbReference type="EMBL" id="MRH78276.1"/>
    </source>
</evidence>
<dbReference type="UniPathway" id="UPA00077">
    <property type="reaction ID" value="UER00154"/>
</dbReference>
<evidence type="ECO:0000256" key="2">
    <source>
        <dbReference type="ARBA" id="ARBA00001353"/>
    </source>
</evidence>
<dbReference type="GO" id="GO:0005737">
    <property type="term" value="C:cytoplasm"/>
    <property type="evidence" value="ECO:0007669"/>
    <property type="project" value="TreeGrafter"/>
</dbReference>
<comment type="pathway">
    <text evidence="3 8">Cofactor biosynthesis; tetrahydrofolate biosynthesis; 2-amino-4-hydroxy-6-hydroxymethyl-7,8-dihydropteridine diphosphate from 7,8-dihydroneopterin triphosphate: step 3/4.</text>
</comment>
<proteinExistence type="inferred from homology"/>
<accession>A0A6N7QPD3</accession>
<feature type="domain" description="Dihydroneopterin aldolase/epimerase" evidence="9">
    <location>
        <begin position="4"/>
        <end position="114"/>
    </location>
</feature>
<dbReference type="NCBIfam" id="TIGR00525">
    <property type="entry name" value="folB"/>
    <property type="match status" value="1"/>
</dbReference>
<dbReference type="EMBL" id="WJPP01000003">
    <property type="protein sequence ID" value="MRH78276.1"/>
    <property type="molecule type" value="Genomic_DNA"/>
</dbReference>
<comment type="catalytic activity">
    <reaction evidence="2 8">
        <text>7,8-dihydroneopterin = 6-hydroxymethyl-7,8-dihydropterin + glycolaldehyde</text>
        <dbReference type="Rhea" id="RHEA:10540"/>
        <dbReference type="ChEBI" id="CHEBI:17001"/>
        <dbReference type="ChEBI" id="CHEBI:17071"/>
        <dbReference type="ChEBI" id="CHEBI:44841"/>
        <dbReference type="EC" id="4.1.2.25"/>
    </reaction>
</comment>
<keyword evidence="7 8" id="KW-0456">Lyase</keyword>
<comment type="similarity">
    <text evidence="4 8">Belongs to the DHNA family.</text>
</comment>
<keyword evidence="5 8" id="KW-0289">Folate biosynthesis</keyword>
<keyword evidence="11" id="KW-1185">Reference proteome</keyword>
<evidence type="ECO:0000313" key="11">
    <source>
        <dbReference type="Proteomes" id="UP000433788"/>
    </source>
</evidence>
<dbReference type="CDD" id="cd00534">
    <property type="entry name" value="DHNA_DHNTPE"/>
    <property type="match status" value="1"/>
</dbReference>
<dbReference type="Pfam" id="PF02152">
    <property type="entry name" value="FolB"/>
    <property type="match status" value="1"/>
</dbReference>
<dbReference type="GO" id="GO:0046654">
    <property type="term" value="P:tetrahydrofolate biosynthetic process"/>
    <property type="evidence" value="ECO:0007669"/>
    <property type="project" value="UniProtKB-UniRule"/>
</dbReference>
<dbReference type="FunFam" id="3.30.1130.10:FF:000002">
    <property type="entry name" value="7,8-dihydroneopterin aldolase"/>
    <property type="match status" value="1"/>
</dbReference>
<dbReference type="SUPFAM" id="SSF55620">
    <property type="entry name" value="Tetrahydrobiopterin biosynthesis enzymes-like"/>
    <property type="match status" value="1"/>
</dbReference>
<gene>
    <name evidence="10" type="primary">folB</name>
    <name evidence="10" type="ORF">GH984_06110</name>
</gene>
<dbReference type="RefSeq" id="WP_153719335.1">
    <property type="nucleotide sequence ID" value="NZ_WJPP01000003.1"/>
</dbReference>
<reference evidence="10 11" key="1">
    <citation type="submission" date="2019-11" db="EMBL/GenBank/DDBJ databases">
        <authorList>
            <person name="Zhang X.Y."/>
        </authorList>
    </citation>
    <scope>NUCLEOTIDE SEQUENCE [LARGE SCALE GENOMIC DNA]</scope>
    <source>
        <strain evidence="10 11">C176</strain>
    </source>
</reference>
<dbReference type="PANTHER" id="PTHR42844">
    <property type="entry name" value="DIHYDRONEOPTERIN ALDOLASE 1-RELATED"/>
    <property type="match status" value="1"/>
</dbReference>
<sequence>MDTLFVQELELRAVIGVHDWERTFAQRLRVDLVLGVTTEMAAKTDDLAHAVDYAALAERLQALAAQSACELIETLAARLADEVLEQPGVHWVRLTLHKPGALPAAKSVGITIERPIEHSAGEVAS</sequence>
<evidence type="ECO:0000256" key="8">
    <source>
        <dbReference type="RuleBase" id="RU362079"/>
    </source>
</evidence>
<dbReference type="GO" id="GO:0016853">
    <property type="term" value="F:isomerase activity"/>
    <property type="evidence" value="ECO:0007669"/>
    <property type="project" value="UniProtKB-KW"/>
</dbReference>